<organism evidence="2 3">
    <name type="scientific">Teichococcus rhizosphaerae</name>
    <dbReference type="NCBI Taxonomy" id="1335062"/>
    <lineage>
        <taxon>Bacteria</taxon>
        <taxon>Pseudomonadati</taxon>
        <taxon>Pseudomonadota</taxon>
        <taxon>Alphaproteobacteria</taxon>
        <taxon>Acetobacterales</taxon>
        <taxon>Roseomonadaceae</taxon>
        <taxon>Roseomonas</taxon>
    </lineage>
</organism>
<name>A0A2C7AFU3_9PROT</name>
<sequence>MLCGLRGALELARGRPAGLRWFPTTPEGALRSFWAAALCVPVFLLLRLLLEPLMLLTPRGVAAEGIGYVAGWAAYALASRHVARLLGRGGDWPRFIAAWNWATALQYGAVLFLSLIALPLPEPVQDLLSLGIIGYTLWLEWFVARHALRLPVLPAASLVLLDLFLSLFLTSVIMGLSRGG</sequence>
<evidence type="ECO:0000313" key="3">
    <source>
        <dbReference type="Proteomes" id="UP000223527"/>
    </source>
</evidence>
<feature type="transmembrane region" description="Helical" evidence="1">
    <location>
        <begin position="98"/>
        <end position="120"/>
    </location>
</feature>
<dbReference type="Proteomes" id="UP000223527">
    <property type="component" value="Unassembled WGS sequence"/>
</dbReference>
<accession>A0A2C7AFU3</accession>
<keyword evidence="1" id="KW-1133">Transmembrane helix</keyword>
<keyword evidence="3" id="KW-1185">Reference proteome</keyword>
<reference evidence="2 3" key="1">
    <citation type="submission" date="2017-10" db="EMBL/GenBank/DDBJ databases">
        <authorList>
            <person name="Banno H."/>
            <person name="Chua N.-H."/>
        </authorList>
    </citation>
    <scope>NUCLEOTIDE SEQUENCE [LARGE SCALE GENOMIC DNA]</scope>
    <source>
        <strain evidence="2 3">YW11</strain>
    </source>
</reference>
<dbReference type="OrthoDB" id="8443450at2"/>
<feature type="transmembrane region" description="Helical" evidence="1">
    <location>
        <begin position="156"/>
        <end position="176"/>
    </location>
</feature>
<feature type="transmembrane region" description="Helical" evidence="1">
    <location>
        <begin position="61"/>
        <end position="78"/>
    </location>
</feature>
<proteinExistence type="predicted"/>
<dbReference type="RefSeq" id="WP_099093638.1">
    <property type="nucleotide sequence ID" value="NZ_PDNU01000001.1"/>
</dbReference>
<evidence type="ECO:0000256" key="1">
    <source>
        <dbReference type="SAM" id="Phobius"/>
    </source>
</evidence>
<protein>
    <recommendedName>
        <fullName evidence="4">Yip1 domain-containing protein</fullName>
    </recommendedName>
</protein>
<dbReference type="AlphaFoldDB" id="A0A2C7AFU3"/>
<feature type="transmembrane region" description="Helical" evidence="1">
    <location>
        <begin position="127"/>
        <end position="144"/>
    </location>
</feature>
<gene>
    <name evidence="2" type="ORF">CR162_00820</name>
</gene>
<evidence type="ECO:0008006" key="4">
    <source>
        <dbReference type="Google" id="ProtNLM"/>
    </source>
</evidence>
<comment type="caution">
    <text evidence="2">The sequence shown here is derived from an EMBL/GenBank/DDBJ whole genome shotgun (WGS) entry which is preliminary data.</text>
</comment>
<dbReference type="EMBL" id="PDNU01000001">
    <property type="protein sequence ID" value="PHK96949.1"/>
    <property type="molecule type" value="Genomic_DNA"/>
</dbReference>
<evidence type="ECO:0000313" key="2">
    <source>
        <dbReference type="EMBL" id="PHK96949.1"/>
    </source>
</evidence>
<keyword evidence="1" id="KW-0812">Transmembrane</keyword>
<keyword evidence="1" id="KW-0472">Membrane</keyword>
<feature type="transmembrane region" description="Helical" evidence="1">
    <location>
        <begin position="29"/>
        <end position="49"/>
    </location>
</feature>